<evidence type="ECO:0000313" key="1">
    <source>
        <dbReference type="EMBL" id="QUI20980.1"/>
    </source>
</evidence>
<dbReference type="Proteomes" id="UP000683246">
    <property type="component" value="Chromosome"/>
</dbReference>
<dbReference type="RefSeq" id="WP_212696439.1">
    <property type="nucleotide sequence ID" value="NZ_CP058649.1"/>
</dbReference>
<dbReference type="EMBL" id="CP058649">
    <property type="protein sequence ID" value="QUI20980.1"/>
    <property type="molecule type" value="Genomic_DNA"/>
</dbReference>
<evidence type="ECO:0000313" key="2">
    <source>
        <dbReference type="Proteomes" id="UP000683246"/>
    </source>
</evidence>
<gene>
    <name evidence="1" type="ORF">HZI73_01120</name>
</gene>
<organism evidence="1 2">
    <name type="scientific">Vallitalea pronyensis</name>
    <dbReference type="NCBI Taxonomy" id="1348613"/>
    <lineage>
        <taxon>Bacteria</taxon>
        <taxon>Bacillati</taxon>
        <taxon>Bacillota</taxon>
        <taxon>Clostridia</taxon>
        <taxon>Lachnospirales</taxon>
        <taxon>Vallitaleaceae</taxon>
        <taxon>Vallitalea</taxon>
    </lineage>
</organism>
<name>A0A8J8SEW8_9FIRM</name>
<dbReference type="KEGG" id="vpy:HZI73_01120"/>
<reference evidence="1" key="1">
    <citation type="submission" date="2020-07" db="EMBL/GenBank/DDBJ databases">
        <title>Vallitalea pronyensis genome.</title>
        <authorList>
            <person name="Postec A."/>
        </authorList>
    </citation>
    <scope>NUCLEOTIDE SEQUENCE</scope>
    <source>
        <strain evidence="1">FatNI3</strain>
    </source>
</reference>
<sequence length="96" mass="11793">MFRLWGKLYKHNKIIRDTVINMDESNQTKDQLTEICLDKICETFDLQHPMWLNDNHKDYPAYGRTAFKQDHFIEQIDFDYLEIEIIEDEKKKRRRA</sequence>
<accession>A0A8J8SEW8</accession>
<protein>
    <submittedName>
        <fullName evidence="1">Uncharacterized protein</fullName>
    </submittedName>
</protein>
<dbReference type="AlphaFoldDB" id="A0A8J8SEW8"/>
<proteinExistence type="predicted"/>
<keyword evidence="2" id="KW-1185">Reference proteome</keyword>